<keyword evidence="9 10" id="KW-0472">Membrane</keyword>
<dbReference type="KEGG" id="paur:FGL86_12960"/>
<evidence type="ECO:0000256" key="2">
    <source>
        <dbReference type="ARBA" id="ARBA00004382"/>
    </source>
</evidence>
<feature type="transmembrane region" description="Helical" evidence="10">
    <location>
        <begin position="12"/>
        <end position="32"/>
    </location>
</feature>
<dbReference type="RefSeq" id="WP_147184934.1">
    <property type="nucleotide sequence ID" value="NZ_CP042382.1"/>
</dbReference>
<comment type="function">
    <text evidence="1">Exerts its effect at some terminal stage of cytochrome c oxidase synthesis, probably by being involved in the insertion of the copper B into subunit I.</text>
</comment>
<dbReference type="GO" id="GO:0005886">
    <property type="term" value="C:plasma membrane"/>
    <property type="evidence" value="ECO:0007669"/>
    <property type="project" value="UniProtKB-SubCell"/>
</dbReference>
<dbReference type="SUPFAM" id="SSF110111">
    <property type="entry name" value="Ctag/Cox11"/>
    <property type="match status" value="1"/>
</dbReference>
<evidence type="ECO:0000256" key="5">
    <source>
        <dbReference type="ARBA" id="ARBA00022692"/>
    </source>
</evidence>
<keyword evidence="8" id="KW-0186">Copper</keyword>
<name>A0A5B8STC0_9GAMM</name>
<dbReference type="Proteomes" id="UP000321272">
    <property type="component" value="Chromosome"/>
</dbReference>
<dbReference type="Gene3D" id="2.60.370.10">
    <property type="entry name" value="Ctag/Cox11"/>
    <property type="match status" value="1"/>
</dbReference>
<evidence type="ECO:0000256" key="10">
    <source>
        <dbReference type="SAM" id="Phobius"/>
    </source>
</evidence>
<keyword evidence="12" id="KW-1185">Reference proteome</keyword>
<dbReference type="AlphaFoldDB" id="A0A5B8STC0"/>
<evidence type="ECO:0000256" key="7">
    <source>
        <dbReference type="ARBA" id="ARBA00022989"/>
    </source>
</evidence>
<comment type="subcellular location">
    <subcellularLocation>
        <location evidence="2">Cell inner membrane</location>
        <topology evidence="2">Single-pass type II membrane protein</topology>
        <orientation evidence="2">Periplasmic side</orientation>
    </subcellularLocation>
</comment>
<dbReference type="PANTHER" id="PTHR21320">
    <property type="entry name" value="CYTOCHROME C OXIDASE ASSEMBLY PROTEIN COX11-RELATED"/>
    <property type="match status" value="1"/>
</dbReference>
<sequence>MTSVNRTVLKLLLVLVAMSVFTVALVPLYNVFCQITGLNGKAASQPQGLVQENIDDARFVTVQFIARTGQGLPWKLVPMNPQVRVHPGQAYEVNFAFTNYGSQARYGRAVPSVSPPEASLHLRKVTCFCFAEQRLEAGEQLELPLVFQLSKDLPDSIHTVTLAYTLYPSHSYTMTETSDLSTISYAAELPKITAL</sequence>
<evidence type="ECO:0000256" key="3">
    <source>
        <dbReference type="ARBA" id="ARBA00009620"/>
    </source>
</evidence>
<keyword evidence="5 10" id="KW-0812">Transmembrane</keyword>
<dbReference type="OrthoDB" id="9804841at2"/>
<keyword evidence="7 10" id="KW-1133">Transmembrane helix</keyword>
<dbReference type="PANTHER" id="PTHR21320:SF3">
    <property type="entry name" value="CYTOCHROME C OXIDASE ASSEMBLY PROTEIN COX11, MITOCHONDRIAL-RELATED"/>
    <property type="match status" value="1"/>
</dbReference>
<dbReference type="Pfam" id="PF04442">
    <property type="entry name" value="CtaG_Cox11"/>
    <property type="match status" value="1"/>
</dbReference>
<evidence type="ECO:0000256" key="1">
    <source>
        <dbReference type="ARBA" id="ARBA00004007"/>
    </source>
</evidence>
<proteinExistence type="inferred from homology"/>
<protein>
    <recommendedName>
        <fullName evidence="4">Cytochrome c oxidase assembly protein CtaG</fullName>
    </recommendedName>
</protein>
<evidence type="ECO:0000313" key="11">
    <source>
        <dbReference type="EMBL" id="QEA39886.1"/>
    </source>
</evidence>
<evidence type="ECO:0000256" key="8">
    <source>
        <dbReference type="ARBA" id="ARBA00023008"/>
    </source>
</evidence>
<keyword evidence="6" id="KW-0735">Signal-anchor</keyword>
<dbReference type="PIRSF" id="PIRSF005413">
    <property type="entry name" value="COX11"/>
    <property type="match status" value="1"/>
</dbReference>
<evidence type="ECO:0000256" key="6">
    <source>
        <dbReference type="ARBA" id="ARBA00022968"/>
    </source>
</evidence>
<organism evidence="11 12">
    <name type="scientific">Pistricoccus aurantiacus</name>
    <dbReference type="NCBI Taxonomy" id="1883414"/>
    <lineage>
        <taxon>Bacteria</taxon>
        <taxon>Pseudomonadati</taxon>
        <taxon>Pseudomonadota</taxon>
        <taxon>Gammaproteobacteria</taxon>
        <taxon>Oceanospirillales</taxon>
        <taxon>Halomonadaceae</taxon>
        <taxon>Pistricoccus</taxon>
    </lineage>
</organism>
<dbReference type="EMBL" id="CP042382">
    <property type="protein sequence ID" value="QEA39886.1"/>
    <property type="molecule type" value="Genomic_DNA"/>
</dbReference>
<comment type="similarity">
    <text evidence="3">Belongs to the COX11/CtaG family.</text>
</comment>
<evidence type="ECO:0000256" key="4">
    <source>
        <dbReference type="ARBA" id="ARBA00015384"/>
    </source>
</evidence>
<evidence type="ECO:0000256" key="9">
    <source>
        <dbReference type="ARBA" id="ARBA00023136"/>
    </source>
</evidence>
<reference evidence="11 12" key="1">
    <citation type="submission" date="2019-06" db="EMBL/GenBank/DDBJ databases">
        <title>Genome analyses of bacteria isolated from kimchi.</title>
        <authorList>
            <person name="Lee S."/>
            <person name="Ahn S."/>
            <person name="Roh S."/>
        </authorList>
    </citation>
    <scope>NUCLEOTIDE SEQUENCE [LARGE SCALE GENOMIC DNA]</scope>
    <source>
        <strain evidence="11 12">CBA4606</strain>
    </source>
</reference>
<dbReference type="GO" id="GO:0005507">
    <property type="term" value="F:copper ion binding"/>
    <property type="evidence" value="ECO:0007669"/>
    <property type="project" value="InterPro"/>
</dbReference>
<evidence type="ECO:0000313" key="12">
    <source>
        <dbReference type="Proteomes" id="UP000321272"/>
    </source>
</evidence>
<dbReference type="InterPro" id="IPR023471">
    <property type="entry name" value="CtaG/Cox11_dom_sf"/>
</dbReference>
<dbReference type="NCBIfam" id="NF003465">
    <property type="entry name" value="PRK05089.1"/>
    <property type="match status" value="1"/>
</dbReference>
<gene>
    <name evidence="11" type="ORF">FGL86_12960</name>
</gene>
<accession>A0A5B8STC0</accession>
<dbReference type="InterPro" id="IPR007533">
    <property type="entry name" value="Cyt_c_oxidase_assmbl_CtaG"/>
</dbReference>